<evidence type="ECO:0000256" key="4">
    <source>
        <dbReference type="ARBA" id="ARBA00022703"/>
    </source>
</evidence>
<keyword evidence="5" id="KW-0732">Signal</keyword>
<evidence type="ECO:0000256" key="12">
    <source>
        <dbReference type="ARBA" id="ARBA00023139"/>
    </source>
</evidence>
<dbReference type="Ensembl" id="ENSANIT00000011938.1">
    <property type="protein sequence ID" value="ENSANIP00000011541.1"/>
    <property type="gene ID" value="ENSANIG00000007779.1"/>
</dbReference>
<keyword evidence="11 22" id="KW-0472">Membrane</keyword>
<dbReference type="GO" id="GO:0051402">
    <property type="term" value="P:neuron apoptotic process"/>
    <property type="evidence" value="ECO:0007669"/>
    <property type="project" value="TreeGrafter"/>
</dbReference>
<dbReference type="InterPro" id="IPR034034">
    <property type="entry name" value="TNFRSF21_N"/>
</dbReference>
<dbReference type="FunFam" id="1.10.533.10:FF:000009">
    <property type="entry name" value="tumor necrosis factor receptor superfamily member 21"/>
    <property type="match status" value="1"/>
</dbReference>
<dbReference type="InterPro" id="IPR001368">
    <property type="entry name" value="TNFR/NGFR_Cys_rich_reg"/>
</dbReference>
<evidence type="ECO:0000256" key="15">
    <source>
        <dbReference type="ARBA" id="ARBA00023180"/>
    </source>
</evidence>
<feature type="repeat" description="TNFR-Cys" evidence="20">
    <location>
        <begin position="92"/>
        <end position="133"/>
    </location>
</feature>
<feature type="region of interest" description="Disordered" evidence="21">
    <location>
        <begin position="528"/>
        <end position="549"/>
    </location>
</feature>
<evidence type="ECO:0000259" key="24">
    <source>
        <dbReference type="PROSITE" id="PS50050"/>
    </source>
</evidence>
<keyword evidence="10" id="KW-1064">Adaptive immunity</keyword>
<dbReference type="SMART" id="SM01411">
    <property type="entry name" value="Ephrin_rec_like"/>
    <property type="match status" value="2"/>
</dbReference>
<dbReference type="InterPro" id="IPR022330">
    <property type="entry name" value="TNFR_21"/>
</dbReference>
<evidence type="ECO:0000256" key="20">
    <source>
        <dbReference type="PROSITE-ProRule" id="PRU00206"/>
    </source>
</evidence>
<dbReference type="Pfam" id="PF00020">
    <property type="entry name" value="TNFR_c6"/>
    <property type="match status" value="2"/>
</dbReference>
<reference evidence="25" key="2">
    <citation type="submission" date="2025-09" db="UniProtKB">
        <authorList>
            <consortium name="Ensembl"/>
        </authorList>
    </citation>
    <scope>IDENTIFICATION</scope>
</reference>
<evidence type="ECO:0000256" key="10">
    <source>
        <dbReference type="ARBA" id="ARBA00023130"/>
    </source>
</evidence>
<dbReference type="AlphaFoldDB" id="A0A8B9MNM5"/>
<feature type="disulfide bond" evidence="20">
    <location>
        <begin position="115"/>
        <end position="133"/>
    </location>
</feature>
<feature type="disulfide bond" evidence="20">
    <location>
        <begin position="93"/>
        <end position="108"/>
    </location>
</feature>
<dbReference type="PANTHER" id="PTHR46921:SF1">
    <property type="entry name" value="TUMOR NECROSIS FACTOR RECEPTOR SUPERFAMILY MEMBER 21"/>
    <property type="match status" value="1"/>
</dbReference>
<evidence type="ECO:0000256" key="19">
    <source>
        <dbReference type="ARBA" id="ARBA00076650"/>
    </source>
</evidence>
<keyword evidence="14" id="KW-0675">Receptor</keyword>
<keyword evidence="4" id="KW-0053">Apoptosis</keyword>
<dbReference type="CDD" id="cd10583">
    <property type="entry name" value="TNFRSF21"/>
    <property type="match status" value="1"/>
</dbReference>
<evidence type="ECO:0000256" key="18">
    <source>
        <dbReference type="ARBA" id="ARBA00072375"/>
    </source>
</evidence>
<dbReference type="InterPro" id="IPR000488">
    <property type="entry name" value="Death_dom"/>
</dbReference>
<dbReference type="GO" id="GO:0031642">
    <property type="term" value="P:negative regulation of myelination"/>
    <property type="evidence" value="ECO:0007669"/>
    <property type="project" value="TreeGrafter"/>
</dbReference>
<feature type="compositionally biased region" description="Pro residues" evidence="21">
    <location>
        <begin position="530"/>
        <end position="545"/>
    </location>
</feature>
<evidence type="ECO:0000256" key="1">
    <source>
        <dbReference type="ARBA" id="ARBA00004251"/>
    </source>
</evidence>
<comment type="caution">
    <text evidence="20">Lacks conserved residue(s) required for the propagation of feature annotation.</text>
</comment>
<evidence type="ECO:0000256" key="6">
    <source>
        <dbReference type="ARBA" id="ARBA00022737"/>
    </source>
</evidence>
<dbReference type="FunFam" id="2.10.50.10:FF:000011">
    <property type="entry name" value="Tumor necrosis factor receptor superfamily member 21"/>
    <property type="match status" value="1"/>
</dbReference>
<evidence type="ECO:0000256" key="9">
    <source>
        <dbReference type="ARBA" id="ARBA00023097"/>
    </source>
</evidence>
<dbReference type="GO" id="GO:0007165">
    <property type="term" value="P:signal transduction"/>
    <property type="evidence" value="ECO:0007669"/>
    <property type="project" value="InterPro"/>
</dbReference>
<dbReference type="GO" id="GO:0030889">
    <property type="term" value="P:negative regulation of B cell proliferation"/>
    <property type="evidence" value="ECO:0007669"/>
    <property type="project" value="TreeGrafter"/>
</dbReference>
<evidence type="ECO:0000256" key="11">
    <source>
        <dbReference type="ARBA" id="ARBA00023136"/>
    </source>
</evidence>
<dbReference type="Proteomes" id="UP000694541">
    <property type="component" value="Unplaced"/>
</dbReference>
<evidence type="ECO:0000256" key="5">
    <source>
        <dbReference type="ARBA" id="ARBA00022729"/>
    </source>
</evidence>
<dbReference type="FunFam" id="1.10.533.10:FF:000005">
    <property type="entry name" value="Tumor necrosis factor receptor superfamily member 21"/>
    <property type="match status" value="1"/>
</dbReference>
<keyword evidence="26" id="KW-1185">Reference proteome</keyword>
<evidence type="ECO:0000256" key="17">
    <source>
        <dbReference type="ARBA" id="ARBA00062620"/>
    </source>
</evidence>
<name>A0A8B9MNM5_9AVES</name>
<protein>
    <recommendedName>
        <fullName evidence="18">Tumor necrosis factor receptor superfamily member 21</fullName>
    </recommendedName>
    <alternativeName>
        <fullName evidence="19">Death receptor 6</fullName>
    </alternativeName>
</protein>
<dbReference type="PROSITE" id="PS50050">
    <property type="entry name" value="TNFR_NGFR_2"/>
    <property type="match status" value="1"/>
</dbReference>
<feature type="compositionally biased region" description="Polar residues" evidence="21">
    <location>
        <begin position="218"/>
        <end position="230"/>
    </location>
</feature>
<reference evidence="25" key="1">
    <citation type="submission" date="2025-08" db="UniProtKB">
        <authorList>
            <consortium name="Ensembl"/>
        </authorList>
    </citation>
    <scope>IDENTIFICATION</scope>
</reference>
<evidence type="ECO:0000256" key="3">
    <source>
        <dbReference type="ARBA" id="ARBA00022692"/>
    </source>
</evidence>
<dbReference type="SUPFAM" id="SSF57586">
    <property type="entry name" value="TNF receptor-like"/>
    <property type="match status" value="2"/>
</dbReference>
<evidence type="ECO:0000256" key="16">
    <source>
        <dbReference type="ARBA" id="ARBA00023288"/>
    </source>
</evidence>
<comment type="subunit">
    <text evidence="17">Associates with TRADD. Interacts with NGFR. Interacts with CASP8.</text>
</comment>
<dbReference type="GO" id="GO:0002250">
    <property type="term" value="P:adaptive immune response"/>
    <property type="evidence" value="ECO:0007669"/>
    <property type="project" value="UniProtKB-KW"/>
</dbReference>
<keyword evidence="2" id="KW-1003">Cell membrane</keyword>
<dbReference type="PROSITE" id="PS50017">
    <property type="entry name" value="DEATH_DOMAIN"/>
    <property type="match status" value="1"/>
</dbReference>
<keyword evidence="13 20" id="KW-1015">Disulfide bond</keyword>
<feature type="region of interest" description="Disordered" evidence="21">
    <location>
        <begin position="211"/>
        <end position="334"/>
    </location>
</feature>
<evidence type="ECO:0000259" key="23">
    <source>
        <dbReference type="PROSITE" id="PS50017"/>
    </source>
</evidence>
<keyword evidence="7" id="KW-0391">Immunity</keyword>
<feature type="domain" description="Death" evidence="23">
    <location>
        <begin position="413"/>
        <end position="496"/>
    </location>
</feature>
<keyword evidence="8 22" id="KW-1133">Transmembrane helix</keyword>
<dbReference type="GO" id="GO:0042130">
    <property type="term" value="P:negative regulation of T cell proliferation"/>
    <property type="evidence" value="ECO:0007669"/>
    <property type="project" value="TreeGrafter"/>
</dbReference>
<comment type="subcellular location">
    <subcellularLocation>
        <location evidence="1">Cell membrane</location>
        <topology evidence="1">Single-pass type I membrane protein</topology>
    </subcellularLocation>
</comment>
<dbReference type="SMART" id="SM00208">
    <property type="entry name" value="TNFR"/>
    <property type="match status" value="4"/>
</dbReference>
<keyword evidence="12" id="KW-0564">Palmitate</keyword>
<dbReference type="Gene3D" id="2.10.50.10">
    <property type="entry name" value="Tumor Necrosis Factor Receptor, subunit A, domain 2"/>
    <property type="match status" value="2"/>
</dbReference>
<dbReference type="PANTHER" id="PTHR46921">
    <property type="entry name" value="TUMOR NECROSIS FACTOR RECEPTOR SUPERFAMILY MEMBER 21"/>
    <property type="match status" value="1"/>
</dbReference>
<dbReference type="GO" id="GO:0005886">
    <property type="term" value="C:plasma membrane"/>
    <property type="evidence" value="ECO:0007669"/>
    <property type="project" value="UniProtKB-SubCell"/>
</dbReference>
<evidence type="ECO:0000256" key="14">
    <source>
        <dbReference type="ARBA" id="ARBA00023170"/>
    </source>
</evidence>
<keyword evidence="16" id="KW-0449">Lipoprotein</keyword>
<evidence type="ECO:0000256" key="7">
    <source>
        <dbReference type="ARBA" id="ARBA00022859"/>
    </source>
</evidence>
<proteinExistence type="predicted"/>
<evidence type="ECO:0000256" key="8">
    <source>
        <dbReference type="ARBA" id="ARBA00022989"/>
    </source>
</evidence>
<evidence type="ECO:0000256" key="2">
    <source>
        <dbReference type="ARBA" id="ARBA00022475"/>
    </source>
</evidence>
<sequence>MCLSVQLKSVRVSGLFTFGVGKHLWEFKLLVLLGTADGQSKLTSEQNAISLSPGKYRHFDRATNKELICDKCPAGTYVSKHCTKSTLRECSPCPDGTFTKHENGIERCHPCRKPCELPMIEKTHCTALTDRECTCLSGTFQTNDTCVPYTVCPVGWGVRKKGTETEDVRCKPCPRGTFSDVPSSVMKCKTYTDCFAKNMVVIKPGTKESDNICGSPASLPNTSLTSSSAETGEEPYEVPPTAYLPKGLNSSVPDFVPSPAPGASSGMAEPAGYYNETSTNETDGAAGTLVGSGATGQAQSYRHKQTSQALEKQPSLEIVGGEKSSVPYRPPRRGPQNVHQHFDINEHLPWMIVLFLLLVLVVIVVCSVRKSSRTLKKGPRQDPSAIVEKAIMKKSTTPTQNREKWIYYCNGHGIDILKLVAAQVGSQWKDIYQFLCNASEREVAAFSNGYAADHERAYAALQHWTIRGPEASLAQLISALRQHRRNDVVEKIRGLMEDTTPVQMQPQWQAQDPCNDDGKLEADRLALPVSPSPLSPAPSPSPKPPEAAVLTVEPSPSEKKCFFVDEAEPLLRCDSTSSGSSALSRTGSFITKEKKDTVLRQVRLDPCDLQPIFDDMLHILNPEELHVIEEIPQAEDKLDRLFEIAGVKSQEASQTLLDSVYSHLPDLL</sequence>
<dbReference type="CDD" id="cd08778">
    <property type="entry name" value="Death_TNFRSF21"/>
    <property type="match status" value="1"/>
</dbReference>
<feature type="transmembrane region" description="Helical" evidence="22">
    <location>
        <begin position="348"/>
        <end position="368"/>
    </location>
</feature>
<keyword evidence="6" id="KW-0677">Repeat</keyword>
<keyword evidence="15" id="KW-0325">Glycoprotein</keyword>
<dbReference type="InterPro" id="IPR034037">
    <property type="entry name" value="TNFRSF21_death"/>
</dbReference>
<dbReference type="FunFam" id="2.10.50.10:FF:000010">
    <property type="entry name" value="Tumor necrosis factor receptor superfamily member 21"/>
    <property type="match status" value="1"/>
</dbReference>
<dbReference type="InterPro" id="IPR011029">
    <property type="entry name" value="DEATH-like_dom_sf"/>
</dbReference>
<evidence type="ECO:0000313" key="26">
    <source>
        <dbReference type="Proteomes" id="UP000694541"/>
    </source>
</evidence>
<evidence type="ECO:0000256" key="13">
    <source>
        <dbReference type="ARBA" id="ARBA00023157"/>
    </source>
</evidence>
<evidence type="ECO:0000313" key="25">
    <source>
        <dbReference type="Ensembl" id="ENSANIP00000011541.1"/>
    </source>
</evidence>
<keyword evidence="9" id="KW-0558">Oxidation</keyword>
<feature type="domain" description="TNFR-Cys" evidence="24">
    <location>
        <begin position="92"/>
        <end position="133"/>
    </location>
</feature>
<dbReference type="GO" id="GO:0006959">
    <property type="term" value="P:humoral immune response"/>
    <property type="evidence" value="ECO:0007669"/>
    <property type="project" value="TreeGrafter"/>
</dbReference>
<dbReference type="SUPFAM" id="SSF47986">
    <property type="entry name" value="DEATH domain"/>
    <property type="match status" value="1"/>
</dbReference>
<keyword evidence="3 22" id="KW-0812">Transmembrane</keyword>
<dbReference type="Pfam" id="PF00531">
    <property type="entry name" value="Death"/>
    <property type="match status" value="1"/>
</dbReference>
<accession>A0A8B9MNM5</accession>
<evidence type="ECO:0000256" key="22">
    <source>
        <dbReference type="SAM" id="Phobius"/>
    </source>
</evidence>
<dbReference type="Gene3D" id="1.10.533.10">
    <property type="entry name" value="Death Domain, Fas"/>
    <property type="match status" value="2"/>
</dbReference>
<dbReference type="GO" id="GO:0097252">
    <property type="term" value="P:oligodendrocyte apoptotic process"/>
    <property type="evidence" value="ECO:0007669"/>
    <property type="project" value="TreeGrafter"/>
</dbReference>
<dbReference type="PRINTS" id="PR01971">
    <property type="entry name" value="TNFACTORR21"/>
</dbReference>
<feature type="compositionally biased region" description="Polar residues" evidence="21">
    <location>
        <begin position="295"/>
        <end position="310"/>
    </location>
</feature>
<organism evidence="25 26">
    <name type="scientific">Accipiter nisus</name>
    <name type="common">Eurasian sparrowhawk</name>
    <dbReference type="NCBI Taxonomy" id="211598"/>
    <lineage>
        <taxon>Eukaryota</taxon>
        <taxon>Metazoa</taxon>
        <taxon>Chordata</taxon>
        <taxon>Craniata</taxon>
        <taxon>Vertebrata</taxon>
        <taxon>Euteleostomi</taxon>
        <taxon>Archelosauria</taxon>
        <taxon>Archosauria</taxon>
        <taxon>Dinosauria</taxon>
        <taxon>Saurischia</taxon>
        <taxon>Theropoda</taxon>
        <taxon>Coelurosauria</taxon>
        <taxon>Aves</taxon>
        <taxon>Neognathae</taxon>
        <taxon>Neoaves</taxon>
        <taxon>Telluraves</taxon>
        <taxon>Accipitrimorphae</taxon>
        <taxon>Accipitriformes</taxon>
        <taxon>Accipitridae</taxon>
        <taxon>Accipitrinae</taxon>
        <taxon>Accipiter</taxon>
    </lineage>
</organism>
<evidence type="ECO:0000256" key="21">
    <source>
        <dbReference type="SAM" id="MobiDB-lite"/>
    </source>
</evidence>
<dbReference type="SMART" id="SM00005">
    <property type="entry name" value="DEATH"/>
    <property type="match status" value="1"/>
</dbReference>